<evidence type="ECO:0000313" key="4">
    <source>
        <dbReference type="EMBL" id="KAF2420193.1"/>
    </source>
</evidence>
<dbReference type="AlphaFoldDB" id="A0A9P4TSG6"/>
<reference evidence="4" key="1">
    <citation type="journal article" date="2020" name="Stud. Mycol.">
        <title>101 Dothideomycetes genomes: a test case for predicting lifestyles and emergence of pathogens.</title>
        <authorList>
            <person name="Haridas S."/>
            <person name="Albert R."/>
            <person name="Binder M."/>
            <person name="Bloem J."/>
            <person name="Labutti K."/>
            <person name="Salamov A."/>
            <person name="Andreopoulos B."/>
            <person name="Baker S."/>
            <person name="Barry K."/>
            <person name="Bills G."/>
            <person name="Bluhm B."/>
            <person name="Cannon C."/>
            <person name="Castanera R."/>
            <person name="Culley D."/>
            <person name="Daum C."/>
            <person name="Ezra D."/>
            <person name="Gonzalez J."/>
            <person name="Henrissat B."/>
            <person name="Kuo A."/>
            <person name="Liang C."/>
            <person name="Lipzen A."/>
            <person name="Lutzoni F."/>
            <person name="Magnuson J."/>
            <person name="Mondo S."/>
            <person name="Nolan M."/>
            <person name="Ohm R."/>
            <person name="Pangilinan J."/>
            <person name="Park H.-J."/>
            <person name="Ramirez L."/>
            <person name="Alfaro M."/>
            <person name="Sun H."/>
            <person name="Tritt A."/>
            <person name="Yoshinaga Y."/>
            <person name="Zwiers L.-H."/>
            <person name="Turgeon B."/>
            <person name="Goodwin S."/>
            <person name="Spatafora J."/>
            <person name="Crous P."/>
            <person name="Grigoriev I."/>
        </authorList>
    </citation>
    <scope>NUCLEOTIDE SEQUENCE</scope>
    <source>
        <strain evidence="4">CBS 130266</strain>
    </source>
</reference>
<keyword evidence="1" id="KW-0378">Hydrolase</keyword>
<keyword evidence="2" id="KW-1015">Disulfide bond</keyword>
<feature type="chain" id="PRO_5040255987" evidence="3">
    <location>
        <begin position="19"/>
        <end position="246"/>
    </location>
</feature>
<dbReference type="InterPro" id="IPR000675">
    <property type="entry name" value="Cutinase/axe"/>
</dbReference>
<dbReference type="Gene3D" id="3.40.50.1820">
    <property type="entry name" value="alpha/beta hydrolase"/>
    <property type="match status" value="1"/>
</dbReference>
<dbReference type="SMART" id="SM01110">
    <property type="entry name" value="Cutinase"/>
    <property type="match status" value="1"/>
</dbReference>
<feature type="signal peptide" evidence="3">
    <location>
        <begin position="1"/>
        <end position="18"/>
    </location>
</feature>
<dbReference type="SUPFAM" id="SSF53474">
    <property type="entry name" value="alpha/beta-Hydrolases"/>
    <property type="match status" value="1"/>
</dbReference>
<comment type="caution">
    <text evidence="4">The sequence shown here is derived from an EMBL/GenBank/DDBJ whole genome shotgun (WGS) entry which is preliminary data.</text>
</comment>
<accession>A0A9P4TSG6</accession>
<evidence type="ECO:0000256" key="1">
    <source>
        <dbReference type="ARBA" id="ARBA00022801"/>
    </source>
</evidence>
<proteinExistence type="predicted"/>
<dbReference type="PANTHER" id="PTHR33630:SF9">
    <property type="entry name" value="CUTINASE 4"/>
    <property type="match status" value="1"/>
</dbReference>
<dbReference type="GO" id="GO:0052689">
    <property type="term" value="F:carboxylic ester hydrolase activity"/>
    <property type="evidence" value="ECO:0007669"/>
    <property type="project" value="UniProtKB-ARBA"/>
</dbReference>
<organism evidence="4 5">
    <name type="scientific">Tothia fuscella</name>
    <dbReference type="NCBI Taxonomy" id="1048955"/>
    <lineage>
        <taxon>Eukaryota</taxon>
        <taxon>Fungi</taxon>
        <taxon>Dikarya</taxon>
        <taxon>Ascomycota</taxon>
        <taxon>Pezizomycotina</taxon>
        <taxon>Dothideomycetes</taxon>
        <taxon>Pleosporomycetidae</taxon>
        <taxon>Venturiales</taxon>
        <taxon>Cylindrosympodiaceae</taxon>
        <taxon>Tothia</taxon>
    </lineage>
</organism>
<evidence type="ECO:0000313" key="5">
    <source>
        <dbReference type="Proteomes" id="UP000800235"/>
    </source>
</evidence>
<name>A0A9P4TSG6_9PEZI</name>
<evidence type="ECO:0000256" key="2">
    <source>
        <dbReference type="ARBA" id="ARBA00023157"/>
    </source>
</evidence>
<dbReference type="OrthoDB" id="3225429at2759"/>
<keyword evidence="5" id="KW-1185">Reference proteome</keyword>
<dbReference type="Proteomes" id="UP000800235">
    <property type="component" value="Unassembled WGS sequence"/>
</dbReference>
<dbReference type="InterPro" id="IPR029058">
    <property type="entry name" value="AB_hydrolase_fold"/>
</dbReference>
<protein>
    <submittedName>
        <fullName evidence="4">Alpha/beta-hydrolase</fullName>
    </submittedName>
</protein>
<gene>
    <name evidence="4" type="ORF">EJ08DRAFT_738677</name>
</gene>
<sequence length="246" mass="25688">MKYAFTLLALTAVHTVSAQKAQCQNIGDIKPVEDPLKLFAPGKATFPCNMGAPVPLGKVPTGCAKFEIIVARGTTEPGDLGMIVGDPLVARVKRDMPGVAVRGYPVQYPAGTSGSATGVSDIQKRLEQQSKECPDEKFALAGYSQGGMVVTSATKKLSPALQAKVLAVVLYGAGEGKNVAEPLLKKTLANCAPGDFACPNSGSGPGHVSYNNEGTKWHDRSSEYVVAAFTDKPVGQKLARNPTASL</sequence>
<dbReference type="PANTHER" id="PTHR33630">
    <property type="entry name" value="CUTINASE RV1984C-RELATED-RELATED"/>
    <property type="match status" value="1"/>
</dbReference>
<keyword evidence="3" id="KW-0732">Signal</keyword>
<dbReference type="EMBL" id="MU007112">
    <property type="protein sequence ID" value="KAF2420193.1"/>
    <property type="molecule type" value="Genomic_DNA"/>
</dbReference>
<dbReference type="Pfam" id="PF01083">
    <property type="entry name" value="Cutinase"/>
    <property type="match status" value="1"/>
</dbReference>
<evidence type="ECO:0000256" key="3">
    <source>
        <dbReference type="SAM" id="SignalP"/>
    </source>
</evidence>